<evidence type="ECO:0000256" key="7">
    <source>
        <dbReference type="ARBA" id="ARBA00022692"/>
    </source>
</evidence>
<dbReference type="PRINTS" id="PR00727">
    <property type="entry name" value="LEADERPTASE"/>
</dbReference>
<evidence type="ECO:0000313" key="14">
    <source>
        <dbReference type="Proteomes" id="UP000188246"/>
    </source>
</evidence>
<dbReference type="GO" id="GO:0005886">
    <property type="term" value="C:plasma membrane"/>
    <property type="evidence" value="ECO:0007669"/>
    <property type="project" value="UniProtKB-SubCell"/>
</dbReference>
<sequence>MEGATNCVGKEKKLIDIFWHWVKMAFLSFLIAMFLRAFIFVPMGISGNSMAPTLKQNDFIVMERFTKIKRFDVIVFDSPDGSTYVKRVIGLPGDEIEYKNDQLYVNGKKVPEKFLTGIKKRKNELVYTTDLKSSELLGVDKIPDNQYFVLGDNRRLSKDSRSFGTISTNDIIGKVRMVYYPVWNMKFF</sequence>
<dbReference type="InterPro" id="IPR000223">
    <property type="entry name" value="Pept_S26A_signal_pept_1"/>
</dbReference>
<proteinExistence type="inferred from homology"/>
<dbReference type="GO" id="GO:0004252">
    <property type="term" value="F:serine-type endopeptidase activity"/>
    <property type="evidence" value="ECO:0007669"/>
    <property type="project" value="InterPro"/>
</dbReference>
<keyword evidence="7 11" id="KW-0812">Transmembrane</keyword>
<comment type="catalytic activity">
    <reaction evidence="1 11">
        <text>Cleavage of hydrophobic, N-terminal signal or leader sequences from secreted and periplasmic proteins.</text>
        <dbReference type="EC" id="3.4.21.89"/>
    </reaction>
</comment>
<dbReference type="FunFam" id="2.10.109.10:FF:000008">
    <property type="entry name" value="Signal peptidase I"/>
    <property type="match status" value="1"/>
</dbReference>
<dbReference type="SUPFAM" id="SSF51306">
    <property type="entry name" value="LexA/Signal peptidase"/>
    <property type="match status" value="1"/>
</dbReference>
<dbReference type="CDD" id="cd06530">
    <property type="entry name" value="S26_SPase_I"/>
    <property type="match status" value="1"/>
</dbReference>
<evidence type="ECO:0000256" key="11">
    <source>
        <dbReference type="RuleBase" id="RU003993"/>
    </source>
</evidence>
<evidence type="ECO:0000313" key="13">
    <source>
        <dbReference type="EMBL" id="AQP52974.1"/>
    </source>
</evidence>
<dbReference type="KEGG" id="vpi:BW732_01205"/>
<evidence type="ECO:0000256" key="3">
    <source>
        <dbReference type="ARBA" id="ARBA00009370"/>
    </source>
</evidence>
<dbReference type="EC" id="3.4.21.89" evidence="4 11"/>
<dbReference type="InterPro" id="IPR019756">
    <property type="entry name" value="Pept_S26A_signal_pept_1_Ser-AS"/>
</dbReference>
<accession>A0A1Q2D3L6</accession>
<comment type="similarity">
    <text evidence="3 12">Belongs to the peptidase S26 family.</text>
</comment>
<dbReference type="GO" id="GO:0009003">
    <property type="term" value="F:signal peptidase activity"/>
    <property type="evidence" value="ECO:0007669"/>
    <property type="project" value="UniProtKB-EC"/>
</dbReference>
<dbReference type="InterPro" id="IPR019533">
    <property type="entry name" value="Peptidase_S26"/>
</dbReference>
<evidence type="ECO:0000256" key="8">
    <source>
        <dbReference type="ARBA" id="ARBA00022801"/>
    </source>
</evidence>
<keyword evidence="8 11" id="KW-0378">Hydrolase</keyword>
<dbReference type="OrthoDB" id="9802919at2"/>
<protein>
    <recommendedName>
        <fullName evidence="4 11">Signal peptidase I</fullName>
        <ecNumber evidence="4 11">3.4.21.89</ecNumber>
    </recommendedName>
</protein>
<dbReference type="AlphaFoldDB" id="A0A1Q2D3L6"/>
<organism evidence="13 14">
    <name type="scientific">Vagococcus penaei</name>
    <dbReference type="NCBI Taxonomy" id="633807"/>
    <lineage>
        <taxon>Bacteria</taxon>
        <taxon>Bacillati</taxon>
        <taxon>Bacillota</taxon>
        <taxon>Bacilli</taxon>
        <taxon>Lactobacillales</taxon>
        <taxon>Enterococcaceae</taxon>
        <taxon>Vagococcus</taxon>
    </lineage>
</organism>
<keyword evidence="5" id="KW-1003">Cell membrane</keyword>
<keyword evidence="9 11" id="KW-1133">Transmembrane helix</keyword>
<comment type="subcellular location">
    <subcellularLocation>
        <location evidence="2">Cell membrane</location>
        <topology evidence="2">Single-pass type II membrane protein</topology>
    </subcellularLocation>
    <subcellularLocation>
        <location evidence="12">Membrane</location>
        <topology evidence="12">Single-pass type II membrane protein</topology>
    </subcellularLocation>
</comment>
<gene>
    <name evidence="13" type="ORF">BW732_01205</name>
</gene>
<dbReference type="EMBL" id="CP019609">
    <property type="protein sequence ID" value="AQP52974.1"/>
    <property type="molecule type" value="Genomic_DNA"/>
</dbReference>
<dbReference type="PROSITE" id="PS00501">
    <property type="entry name" value="SPASE_I_1"/>
    <property type="match status" value="1"/>
</dbReference>
<dbReference type="GO" id="GO:0006465">
    <property type="term" value="P:signal peptide processing"/>
    <property type="evidence" value="ECO:0007669"/>
    <property type="project" value="InterPro"/>
</dbReference>
<evidence type="ECO:0000256" key="12">
    <source>
        <dbReference type="RuleBase" id="RU362042"/>
    </source>
</evidence>
<evidence type="ECO:0000256" key="10">
    <source>
        <dbReference type="ARBA" id="ARBA00023136"/>
    </source>
</evidence>
<dbReference type="PANTHER" id="PTHR43390">
    <property type="entry name" value="SIGNAL PEPTIDASE I"/>
    <property type="match status" value="1"/>
</dbReference>
<dbReference type="PANTHER" id="PTHR43390:SF8">
    <property type="entry name" value="SIGNAL PEPTIDASE I"/>
    <property type="match status" value="1"/>
</dbReference>
<dbReference type="Gene3D" id="2.10.109.10">
    <property type="entry name" value="Umud Fragment, subunit A"/>
    <property type="match status" value="1"/>
</dbReference>
<evidence type="ECO:0000256" key="5">
    <source>
        <dbReference type="ARBA" id="ARBA00022475"/>
    </source>
</evidence>
<keyword evidence="14" id="KW-1185">Reference proteome</keyword>
<evidence type="ECO:0000256" key="2">
    <source>
        <dbReference type="ARBA" id="ARBA00004401"/>
    </source>
</evidence>
<reference evidence="13 14" key="1">
    <citation type="journal article" date="2010" name="Int. J. Syst. Evol. Microbiol.">
        <title>Vagococcus penaei sp. nov., isolated from spoilage microbiota of cooked shrimp (Penaeus vannamei).</title>
        <authorList>
            <person name="Jaffres E."/>
            <person name="Prevost H."/>
            <person name="Rossero A."/>
            <person name="Joffraud J.J."/>
            <person name="Dousset X."/>
        </authorList>
    </citation>
    <scope>NUCLEOTIDE SEQUENCE [LARGE SCALE GENOMIC DNA]</scope>
    <source>
        <strain evidence="13 14">CD276</strain>
    </source>
</reference>
<evidence type="ECO:0000256" key="4">
    <source>
        <dbReference type="ARBA" id="ARBA00013208"/>
    </source>
</evidence>
<name>A0A1Q2D3L6_9ENTE</name>
<feature type="transmembrane region" description="Helical" evidence="11">
    <location>
        <begin position="18"/>
        <end position="41"/>
    </location>
</feature>
<dbReference type="Pfam" id="PF10502">
    <property type="entry name" value="Peptidase_S26"/>
    <property type="match status" value="1"/>
</dbReference>
<dbReference type="NCBIfam" id="TIGR02227">
    <property type="entry name" value="sigpep_I_bact"/>
    <property type="match status" value="1"/>
</dbReference>
<evidence type="ECO:0000256" key="9">
    <source>
        <dbReference type="ARBA" id="ARBA00022989"/>
    </source>
</evidence>
<evidence type="ECO:0000256" key="1">
    <source>
        <dbReference type="ARBA" id="ARBA00000677"/>
    </source>
</evidence>
<dbReference type="InterPro" id="IPR019757">
    <property type="entry name" value="Pept_S26A_signal_pept_1_Lys-AS"/>
</dbReference>
<dbReference type="PROSITE" id="PS00760">
    <property type="entry name" value="SPASE_I_2"/>
    <property type="match status" value="1"/>
</dbReference>
<dbReference type="InterPro" id="IPR036286">
    <property type="entry name" value="LexA/Signal_pep-like_sf"/>
</dbReference>
<keyword evidence="6 11" id="KW-0645">Protease</keyword>
<dbReference type="PROSITE" id="PS00761">
    <property type="entry name" value="SPASE_I_3"/>
    <property type="match status" value="1"/>
</dbReference>
<dbReference type="InterPro" id="IPR019758">
    <property type="entry name" value="Pept_S26A_signal_pept_1_CS"/>
</dbReference>
<keyword evidence="10 11" id="KW-0472">Membrane</keyword>
<dbReference type="Proteomes" id="UP000188246">
    <property type="component" value="Chromosome"/>
</dbReference>
<evidence type="ECO:0000256" key="6">
    <source>
        <dbReference type="ARBA" id="ARBA00022670"/>
    </source>
</evidence>
<dbReference type="STRING" id="633807.BW732_01205"/>